<name>A0AA97P2U5_PYRO3</name>
<dbReference type="AlphaFoldDB" id="A0AA97P2U5"/>
<dbReference type="Proteomes" id="UP000011086">
    <property type="component" value="Unassembled WGS sequence"/>
</dbReference>
<accession>A0AA97P2U5</accession>
<organism evidence="1">
    <name type="scientific">Pyricularia oryzae (strain Y34)</name>
    <name type="common">Rice blast fungus</name>
    <name type="synonym">Magnaporthe oryzae</name>
    <dbReference type="NCBI Taxonomy" id="1143189"/>
    <lineage>
        <taxon>Eukaryota</taxon>
        <taxon>Fungi</taxon>
        <taxon>Dikarya</taxon>
        <taxon>Ascomycota</taxon>
        <taxon>Pezizomycotina</taxon>
        <taxon>Sordariomycetes</taxon>
        <taxon>Sordariomycetidae</taxon>
        <taxon>Magnaporthales</taxon>
        <taxon>Pyriculariaceae</taxon>
        <taxon>Pyricularia</taxon>
    </lineage>
</organism>
<dbReference type="EMBL" id="JH793006">
    <property type="protein sequence ID" value="ELQ40931.1"/>
    <property type="molecule type" value="Genomic_DNA"/>
</dbReference>
<proteinExistence type="predicted"/>
<evidence type="ECO:0000313" key="1">
    <source>
        <dbReference type="EMBL" id="ELQ40931.1"/>
    </source>
</evidence>
<gene>
    <name evidence="1" type="ORF">OOU_Y34scaffold00323g9</name>
</gene>
<sequence>MSRPVRDLTTCWIYLCRIVTKYATEELMFDDKTYCGLFEPCWLGGCLPAVRHPYLSTPPRIALTPQVILICGIGFYWQTHPLLPGNEANTIPSPGSDGRSHELALFREILCEHPLPVAAEYLAASELRSWVDSDRMVRDGKLVHFHVNYRIFTFSTTSPVESFQLNRAISKADVRGLGQHFKGWSC</sequence>
<reference evidence="1" key="1">
    <citation type="journal article" date="2012" name="PLoS Genet.">
        <title>Comparative analysis of the genomes of two field isolates of the rice blast fungus Magnaporthe oryzae.</title>
        <authorList>
            <person name="Xue M."/>
            <person name="Yang J."/>
            <person name="Li Z."/>
            <person name="Hu S."/>
            <person name="Yao N."/>
            <person name="Dean R.A."/>
            <person name="Zhao W."/>
            <person name="Shen M."/>
            <person name="Zhang H."/>
            <person name="Li C."/>
            <person name="Liu L."/>
            <person name="Cao L."/>
            <person name="Xu X."/>
            <person name="Xing Y."/>
            <person name="Hsiang T."/>
            <person name="Zhang Z."/>
            <person name="Xu J.R."/>
            <person name="Peng Y.L."/>
        </authorList>
    </citation>
    <scope>NUCLEOTIDE SEQUENCE</scope>
    <source>
        <strain evidence="1">Y34</strain>
    </source>
</reference>
<protein>
    <submittedName>
        <fullName evidence="1">Uncharacterized protein</fullName>
    </submittedName>
</protein>